<proteinExistence type="predicted"/>
<evidence type="ECO:0000256" key="1">
    <source>
        <dbReference type="SAM" id="MobiDB-lite"/>
    </source>
</evidence>
<accession>A0A9P9XCU7</accession>
<organism evidence="2 3">
    <name type="scientific">Colletotrichum abscissum</name>
    <dbReference type="NCBI Taxonomy" id="1671311"/>
    <lineage>
        <taxon>Eukaryota</taxon>
        <taxon>Fungi</taxon>
        <taxon>Dikarya</taxon>
        <taxon>Ascomycota</taxon>
        <taxon>Pezizomycotina</taxon>
        <taxon>Sordariomycetes</taxon>
        <taxon>Hypocreomycetidae</taxon>
        <taxon>Glomerellales</taxon>
        <taxon>Glomerellaceae</taxon>
        <taxon>Colletotrichum</taxon>
        <taxon>Colletotrichum acutatum species complex</taxon>
    </lineage>
</organism>
<evidence type="ECO:0000313" key="3">
    <source>
        <dbReference type="Proteomes" id="UP001056436"/>
    </source>
</evidence>
<gene>
    <name evidence="2" type="ORF">CABS02_08187</name>
</gene>
<name>A0A9P9XCU7_9PEZI</name>
<sequence length="151" mass="16187">MPGHRSFVLQVGDSNSRDPEAVIVEGLGKTTIMANCASNEGNGNGTFRERSTTQISARNSPRKGDFDKPTAARPLAITESSIQQRLILPDRPSDRALAIEKTAVQYAVRPPSAKSLLQKSHFDKLLSAGIPCGKSSFNKSLSSPDLRPLAA</sequence>
<feature type="region of interest" description="Disordered" evidence="1">
    <location>
        <begin position="130"/>
        <end position="151"/>
    </location>
</feature>
<feature type="region of interest" description="Disordered" evidence="1">
    <location>
        <begin position="38"/>
        <end position="69"/>
    </location>
</feature>
<evidence type="ECO:0000313" key="2">
    <source>
        <dbReference type="EMBL" id="KAI3548657.1"/>
    </source>
</evidence>
<reference evidence="2" key="1">
    <citation type="submission" date="2019-01" db="EMBL/GenBank/DDBJ databases">
        <title>Colletotrichum abscissum LGMF1257.</title>
        <authorList>
            <person name="Baroncelli R."/>
        </authorList>
    </citation>
    <scope>NUCLEOTIDE SEQUENCE</scope>
    <source>
        <strain evidence="2">Ca142</strain>
    </source>
</reference>
<dbReference type="EMBL" id="SDAQ01000048">
    <property type="protein sequence ID" value="KAI3548657.1"/>
    <property type="molecule type" value="Genomic_DNA"/>
</dbReference>
<protein>
    <submittedName>
        <fullName evidence="2">Uncharacterized protein</fullName>
    </submittedName>
</protein>
<comment type="caution">
    <text evidence="2">The sequence shown here is derived from an EMBL/GenBank/DDBJ whole genome shotgun (WGS) entry which is preliminary data.</text>
</comment>
<dbReference type="AlphaFoldDB" id="A0A9P9XCU7"/>
<dbReference type="Proteomes" id="UP001056436">
    <property type="component" value="Unassembled WGS sequence"/>
</dbReference>
<keyword evidence="3" id="KW-1185">Reference proteome</keyword>